<comment type="caution">
    <text evidence="3">The sequence shown here is derived from an EMBL/GenBank/DDBJ whole genome shotgun (WGS) entry which is preliminary data.</text>
</comment>
<dbReference type="GO" id="GO:0004413">
    <property type="term" value="F:homoserine kinase activity"/>
    <property type="evidence" value="ECO:0007669"/>
    <property type="project" value="TreeGrafter"/>
</dbReference>
<organism evidence="3 4">
    <name type="scientific">Paenibacillus endophyticus</name>
    <dbReference type="NCBI Taxonomy" id="1294268"/>
    <lineage>
        <taxon>Bacteria</taxon>
        <taxon>Bacillati</taxon>
        <taxon>Bacillota</taxon>
        <taxon>Bacilli</taxon>
        <taxon>Bacillales</taxon>
        <taxon>Paenibacillaceae</taxon>
        <taxon>Paenibacillus</taxon>
    </lineage>
</organism>
<dbReference type="Gene3D" id="3.90.1200.10">
    <property type="match status" value="1"/>
</dbReference>
<protein>
    <submittedName>
        <fullName evidence="3">Ser/Thr protein kinase RdoA (MazF antagonist)</fullName>
    </submittedName>
</protein>
<dbReference type="InterPro" id="IPR002575">
    <property type="entry name" value="Aminoglycoside_PTrfase"/>
</dbReference>
<dbReference type="GO" id="GO:0009088">
    <property type="term" value="P:threonine biosynthetic process"/>
    <property type="evidence" value="ECO:0007669"/>
    <property type="project" value="TreeGrafter"/>
</dbReference>
<dbReference type="Pfam" id="PF01636">
    <property type="entry name" value="APH"/>
    <property type="match status" value="1"/>
</dbReference>
<sequence length="325" mass="37467">MLNITAVHTVFQKEELFQGIAARYDIGTPLRSRFILNGLNDTYEVETTVGTFILRIYKHAWRSEAEVRFELELLSFLASWDMPVARPLLRIDGELITKLNAPEGFRYAALFTFAEGIGKVDLESSSSYGRAVAHLHYAMDQYVPAYERFALDASHLLDEPLQQLLPFLRHRPSDVKLVQDIALRLRSTLETASLASYDWGICHGDLHGWNVFHRDDGSLTHFDFDCCGMGWRSYDLSVFLWDRVHGRQVGSFEDACWDAFLKAYLEERTMNEQDLAMIPAFVAVRQIWLMGLHTGRSPVWGAWQDDGYFDGKLKFLYAWVEKHQL</sequence>
<dbReference type="PANTHER" id="PTHR21064">
    <property type="entry name" value="AMINOGLYCOSIDE PHOSPHOTRANSFERASE DOMAIN-CONTAINING PROTEIN-RELATED"/>
    <property type="match status" value="1"/>
</dbReference>
<accession>A0A7W5C9F0</accession>
<evidence type="ECO:0000313" key="3">
    <source>
        <dbReference type="EMBL" id="MBB3153576.1"/>
    </source>
</evidence>
<keyword evidence="4" id="KW-1185">Reference proteome</keyword>
<comment type="similarity">
    <text evidence="1">Belongs to the pseudomonas-type ThrB family.</text>
</comment>
<keyword evidence="3" id="KW-0808">Transferase</keyword>
<keyword evidence="3" id="KW-0418">Kinase</keyword>
<dbReference type="AlphaFoldDB" id="A0A7W5C9F0"/>
<name>A0A7W5C9F0_9BACL</name>
<evidence type="ECO:0000256" key="1">
    <source>
        <dbReference type="ARBA" id="ARBA00038240"/>
    </source>
</evidence>
<dbReference type="PANTHER" id="PTHR21064:SF6">
    <property type="entry name" value="AMINOGLYCOSIDE PHOSPHOTRANSFERASE DOMAIN-CONTAINING PROTEIN"/>
    <property type="match status" value="1"/>
</dbReference>
<dbReference type="Proteomes" id="UP000518605">
    <property type="component" value="Unassembled WGS sequence"/>
</dbReference>
<dbReference type="RefSeq" id="WP_183565420.1">
    <property type="nucleotide sequence ID" value="NZ_CBCSLB010000010.1"/>
</dbReference>
<dbReference type="InterPro" id="IPR011009">
    <property type="entry name" value="Kinase-like_dom_sf"/>
</dbReference>
<dbReference type="Gene3D" id="3.30.200.20">
    <property type="entry name" value="Phosphorylase Kinase, domain 1"/>
    <property type="match status" value="1"/>
</dbReference>
<dbReference type="InterPro" id="IPR050249">
    <property type="entry name" value="Pseudomonas-type_ThrB"/>
</dbReference>
<proteinExistence type="inferred from homology"/>
<reference evidence="3 4" key="1">
    <citation type="submission" date="2020-08" db="EMBL/GenBank/DDBJ databases">
        <title>Genomic Encyclopedia of Type Strains, Phase III (KMG-III): the genomes of soil and plant-associated and newly described type strains.</title>
        <authorList>
            <person name="Whitman W."/>
        </authorList>
    </citation>
    <scope>NUCLEOTIDE SEQUENCE [LARGE SCALE GENOMIC DNA]</scope>
    <source>
        <strain evidence="3 4">CECT 8234</strain>
    </source>
</reference>
<feature type="domain" description="Aminoglycoside phosphotransferase" evidence="2">
    <location>
        <begin position="39"/>
        <end position="261"/>
    </location>
</feature>
<gene>
    <name evidence="3" type="ORF">FHS16_003651</name>
</gene>
<dbReference type="SUPFAM" id="SSF56112">
    <property type="entry name" value="Protein kinase-like (PK-like)"/>
    <property type="match status" value="1"/>
</dbReference>
<evidence type="ECO:0000313" key="4">
    <source>
        <dbReference type="Proteomes" id="UP000518605"/>
    </source>
</evidence>
<evidence type="ECO:0000259" key="2">
    <source>
        <dbReference type="Pfam" id="PF01636"/>
    </source>
</evidence>
<dbReference type="EMBL" id="JACHXW010000011">
    <property type="protein sequence ID" value="MBB3153576.1"/>
    <property type="molecule type" value="Genomic_DNA"/>
</dbReference>